<dbReference type="SUPFAM" id="SSF52540">
    <property type="entry name" value="P-loop containing nucleoside triphosphate hydrolases"/>
    <property type="match status" value="1"/>
</dbReference>
<name>A0A5E4LQY9_9ARCH</name>
<dbReference type="GO" id="GO:0004132">
    <property type="term" value="F:dCMP deaminase activity"/>
    <property type="evidence" value="ECO:0007669"/>
    <property type="project" value="TreeGrafter"/>
</dbReference>
<dbReference type="PANTHER" id="PTHR11086">
    <property type="entry name" value="DEOXYCYTIDYLATE DEAMINASE-RELATED"/>
    <property type="match status" value="1"/>
</dbReference>
<evidence type="ECO:0000256" key="1">
    <source>
        <dbReference type="ARBA" id="ARBA00001947"/>
    </source>
</evidence>
<dbReference type="AlphaFoldDB" id="A0A5E4LQY9"/>
<dbReference type="EC" id="2.7.1.24" evidence="7"/>
<accession>A0A5E4LQY9</accession>
<dbReference type="CDD" id="cd01286">
    <property type="entry name" value="deoxycytidylate_deaminase"/>
    <property type="match status" value="1"/>
</dbReference>
<evidence type="ECO:0000256" key="5">
    <source>
        <dbReference type="ARBA" id="ARBA00022833"/>
    </source>
</evidence>
<dbReference type="InterPro" id="IPR002125">
    <property type="entry name" value="CMP_dCMP_dom"/>
</dbReference>
<evidence type="ECO:0000259" key="6">
    <source>
        <dbReference type="PROSITE" id="PS51747"/>
    </source>
</evidence>
<dbReference type="Pfam" id="PF13238">
    <property type="entry name" value="AAA_18"/>
    <property type="match status" value="1"/>
</dbReference>
<comment type="cofactor">
    <cofactor evidence="1">
        <name>Zn(2+)</name>
        <dbReference type="ChEBI" id="CHEBI:29105"/>
    </cofactor>
</comment>
<dbReference type="InterPro" id="IPR015517">
    <property type="entry name" value="dCMP_deaminase-rel"/>
</dbReference>
<dbReference type="InterPro" id="IPR027417">
    <property type="entry name" value="P-loop_NTPase"/>
</dbReference>
<evidence type="ECO:0000256" key="2">
    <source>
        <dbReference type="ARBA" id="ARBA00006576"/>
    </source>
</evidence>
<sequence>MIIGLTGENCAGKSTICEYLRKKGFYYLSLSDVIREELSDEGIEITRDTLIKKGNRMREQFGPGILATKVLLKVEGDKNYIIDSIRNAAEVEGLKKNQGFFLFYITAPSEVRFQRMKARKREGDPVTFEAFVRIEEIEKKSDKATHQSIMDAVSKADKKIVNDGDLQHLFDLVDKALGEVSEKFRFERPSWDEYFMGIAKVVASRSNCIKRKVAAVIVKDKRIISTGYNGTPRGVRNCNEGGCPRCNSFAESGKNLEECYCSHGEENAIVQASYHGIPIKGAIIYTTFSPCLICTKMILNAGLSEVIYNAEYPLAEAPLKLLKEAGIVVRQVKI</sequence>
<keyword evidence="3" id="KW-0479">Metal-binding</keyword>
<dbReference type="GO" id="GO:0008270">
    <property type="term" value="F:zinc ion binding"/>
    <property type="evidence" value="ECO:0007669"/>
    <property type="project" value="InterPro"/>
</dbReference>
<dbReference type="Gene3D" id="3.40.50.300">
    <property type="entry name" value="P-loop containing nucleotide triphosphate hydrolases"/>
    <property type="match status" value="1"/>
</dbReference>
<dbReference type="PANTHER" id="PTHR11086:SF18">
    <property type="entry name" value="DEOXYCYTIDYLATE DEAMINASE"/>
    <property type="match status" value="1"/>
</dbReference>
<dbReference type="SUPFAM" id="SSF53927">
    <property type="entry name" value="Cytidine deaminase-like"/>
    <property type="match status" value="1"/>
</dbReference>
<feature type="domain" description="CMP/dCMP-type deaminase" evidence="6">
    <location>
        <begin position="190"/>
        <end position="321"/>
    </location>
</feature>
<evidence type="ECO:0000256" key="4">
    <source>
        <dbReference type="ARBA" id="ARBA00022801"/>
    </source>
</evidence>
<dbReference type="InterPro" id="IPR035105">
    <property type="entry name" value="Deoxycytidylate_deaminase_dom"/>
</dbReference>
<keyword evidence="7" id="KW-0808">Transferase</keyword>
<protein>
    <submittedName>
        <fullName evidence="7">Dephospho-CoA kinase</fullName>
        <ecNumber evidence="7">2.7.1.24</ecNumber>
    </submittedName>
</protein>
<keyword evidence="4" id="KW-0378">Hydrolase</keyword>
<dbReference type="Proteomes" id="UP000789941">
    <property type="component" value="Unassembled WGS sequence"/>
</dbReference>
<dbReference type="PROSITE" id="PS51747">
    <property type="entry name" value="CYT_DCMP_DEAMINASES_2"/>
    <property type="match status" value="1"/>
</dbReference>
<dbReference type="EMBL" id="CABMJJ010000009">
    <property type="protein sequence ID" value="VVC04404.1"/>
    <property type="molecule type" value="Genomic_DNA"/>
</dbReference>
<dbReference type="InterPro" id="IPR016193">
    <property type="entry name" value="Cytidine_deaminase-like"/>
</dbReference>
<proteinExistence type="inferred from homology"/>
<evidence type="ECO:0000313" key="7">
    <source>
        <dbReference type="EMBL" id="VVC04404.1"/>
    </source>
</evidence>
<evidence type="ECO:0000313" key="8">
    <source>
        <dbReference type="Proteomes" id="UP000789941"/>
    </source>
</evidence>
<keyword evidence="7" id="KW-0418">Kinase</keyword>
<dbReference type="InterPro" id="IPR016192">
    <property type="entry name" value="APOBEC/CMP_deaminase_Zn-bd"/>
</dbReference>
<dbReference type="Pfam" id="PF00383">
    <property type="entry name" value="dCMP_cyt_deam_1"/>
    <property type="match status" value="1"/>
</dbReference>
<comment type="caution">
    <text evidence="7">The sequence shown here is derived from an EMBL/GenBank/DDBJ whole genome shotgun (WGS) entry which is preliminary data.</text>
</comment>
<keyword evidence="5" id="KW-0862">Zinc</keyword>
<dbReference type="GO" id="GO:0004140">
    <property type="term" value="F:dephospho-CoA kinase activity"/>
    <property type="evidence" value="ECO:0007669"/>
    <property type="project" value="UniProtKB-EC"/>
</dbReference>
<dbReference type="PROSITE" id="PS00903">
    <property type="entry name" value="CYT_DCMP_DEAMINASES_1"/>
    <property type="match status" value="1"/>
</dbReference>
<comment type="similarity">
    <text evidence="2">Belongs to the cytidine and deoxycytidylate deaminase family.</text>
</comment>
<organism evidence="7 8">
    <name type="scientific">Candidatus Bilamarchaeum dharawalense</name>
    <dbReference type="NCBI Taxonomy" id="2885759"/>
    <lineage>
        <taxon>Archaea</taxon>
        <taxon>Candidatus Micrarchaeota</taxon>
        <taxon>Candidatus Micrarchaeia</taxon>
        <taxon>Candidatus Anstonellales</taxon>
        <taxon>Candidatus Bilamarchaeaceae</taxon>
        <taxon>Candidatus Bilamarchaeum</taxon>
    </lineage>
</organism>
<dbReference type="Gene3D" id="3.40.140.10">
    <property type="entry name" value="Cytidine Deaminase, domain 2"/>
    <property type="match status" value="1"/>
</dbReference>
<reference evidence="7 8" key="1">
    <citation type="submission" date="2019-08" db="EMBL/GenBank/DDBJ databases">
        <authorList>
            <person name="Vazquez-Campos X."/>
        </authorList>
    </citation>
    <scope>NUCLEOTIDE SEQUENCE [LARGE SCALE GENOMIC DNA]</scope>
    <source>
        <strain evidence="7">LFW-283_2</strain>
    </source>
</reference>
<gene>
    <name evidence="7" type="primary">coaE</name>
    <name evidence="7" type="ORF">LFW2832_00929</name>
</gene>
<dbReference type="GO" id="GO:0005737">
    <property type="term" value="C:cytoplasm"/>
    <property type="evidence" value="ECO:0007669"/>
    <property type="project" value="TreeGrafter"/>
</dbReference>
<evidence type="ECO:0000256" key="3">
    <source>
        <dbReference type="ARBA" id="ARBA00022723"/>
    </source>
</evidence>